<evidence type="ECO:0000256" key="5">
    <source>
        <dbReference type="ARBA" id="ARBA00012513"/>
    </source>
</evidence>
<comment type="subcellular location">
    <subcellularLocation>
        <location evidence="3">Cell membrane</location>
    </subcellularLocation>
    <subcellularLocation>
        <location evidence="1">Membrane</location>
        <topology evidence="1">Peripheral membrane protein</topology>
    </subcellularLocation>
    <subcellularLocation>
        <location evidence="4">Membrane</location>
        <topology evidence="4">Single-pass type I membrane protein</topology>
    </subcellularLocation>
    <subcellularLocation>
        <location evidence="2">Secreted</location>
        <location evidence="2">Cell wall</location>
    </subcellularLocation>
</comment>
<dbReference type="PROSITE" id="PS00109">
    <property type="entry name" value="PROTEIN_KINASE_TYR"/>
    <property type="match status" value="1"/>
</dbReference>
<dbReference type="Proteomes" id="UP001293593">
    <property type="component" value="Unassembled WGS sequence"/>
</dbReference>
<dbReference type="FunFam" id="1.10.510.10:FF:000445">
    <property type="entry name" value="MDIS1-interacting receptor like kinase 2"/>
    <property type="match status" value="1"/>
</dbReference>
<evidence type="ECO:0000256" key="25">
    <source>
        <dbReference type="PROSITE-ProRule" id="PRU10141"/>
    </source>
</evidence>
<dbReference type="InterPro" id="IPR001611">
    <property type="entry name" value="Leu-rich_rpt"/>
</dbReference>
<dbReference type="GO" id="GO:0006952">
    <property type="term" value="P:defense response"/>
    <property type="evidence" value="ECO:0007669"/>
    <property type="project" value="UniProtKB-KW"/>
</dbReference>
<dbReference type="PANTHER" id="PTHR48053:SF168">
    <property type="entry name" value="LRR RECEPTOR-LIKE KINASE FAMILY PROTEIN"/>
    <property type="match status" value="1"/>
</dbReference>
<dbReference type="SMART" id="SM00369">
    <property type="entry name" value="LRR_TYP"/>
    <property type="match status" value="8"/>
</dbReference>
<dbReference type="AlphaFoldDB" id="A0AAE1MK13"/>
<dbReference type="PROSITE" id="PS50011">
    <property type="entry name" value="PROTEIN_KINASE_DOM"/>
    <property type="match status" value="1"/>
</dbReference>
<dbReference type="Gene3D" id="3.30.200.20">
    <property type="entry name" value="Phosphorylase Kinase, domain 1"/>
    <property type="match status" value="1"/>
</dbReference>
<organism evidence="28 29">
    <name type="scientific">Acacia crassicarpa</name>
    <name type="common">northern wattle</name>
    <dbReference type="NCBI Taxonomy" id="499986"/>
    <lineage>
        <taxon>Eukaryota</taxon>
        <taxon>Viridiplantae</taxon>
        <taxon>Streptophyta</taxon>
        <taxon>Embryophyta</taxon>
        <taxon>Tracheophyta</taxon>
        <taxon>Spermatophyta</taxon>
        <taxon>Magnoliopsida</taxon>
        <taxon>eudicotyledons</taxon>
        <taxon>Gunneridae</taxon>
        <taxon>Pentapetalae</taxon>
        <taxon>rosids</taxon>
        <taxon>fabids</taxon>
        <taxon>Fabales</taxon>
        <taxon>Fabaceae</taxon>
        <taxon>Caesalpinioideae</taxon>
        <taxon>mimosoid clade</taxon>
        <taxon>Acacieae</taxon>
        <taxon>Acacia</taxon>
    </lineage>
</organism>
<evidence type="ECO:0000256" key="9">
    <source>
        <dbReference type="ARBA" id="ARBA00022614"/>
    </source>
</evidence>
<dbReference type="FunFam" id="3.80.10.10:FF:000400">
    <property type="entry name" value="Nuclear pore complex protein NUP107"/>
    <property type="match status" value="1"/>
</dbReference>
<evidence type="ECO:0000256" key="3">
    <source>
        <dbReference type="ARBA" id="ARBA00004236"/>
    </source>
</evidence>
<keyword evidence="14 25" id="KW-0547">Nucleotide-binding</keyword>
<evidence type="ECO:0000256" key="14">
    <source>
        <dbReference type="ARBA" id="ARBA00022741"/>
    </source>
</evidence>
<dbReference type="PROSITE" id="PS51450">
    <property type="entry name" value="LRR"/>
    <property type="match status" value="1"/>
</dbReference>
<evidence type="ECO:0000256" key="21">
    <source>
        <dbReference type="ARBA" id="ARBA00023180"/>
    </source>
</evidence>
<keyword evidence="29" id="KW-1185">Reference proteome</keyword>
<evidence type="ECO:0000256" key="22">
    <source>
        <dbReference type="ARBA" id="ARBA00038043"/>
    </source>
</evidence>
<dbReference type="Gene3D" id="1.10.510.10">
    <property type="entry name" value="Transferase(Phosphotransferase) domain 1"/>
    <property type="match status" value="1"/>
</dbReference>
<keyword evidence="8" id="KW-0597">Phosphoprotein</keyword>
<keyword evidence="18 26" id="KW-1133">Transmembrane helix</keyword>
<evidence type="ECO:0000256" key="1">
    <source>
        <dbReference type="ARBA" id="ARBA00004170"/>
    </source>
</evidence>
<proteinExistence type="inferred from homology"/>
<dbReference type="GO" id="GO:0099402">
    <property type="term" value="P:plant organ development"/>
    <property type="evidence" value="ECO:0007669"/>
    <property type="project" value="UniProtKB-ARBA"/>
</dbReference>
<comment type="similarity">
    <text evidence="22">Belongs to the polygalacturonase-inhibiting protein family.</text>
</comment>
<dbReference type="GO" id="GO:0009653">
    <property type="term" value="P:anatomical structure morphogenesis"/>
    <property type="evidence" value="ECO:0007669"/>
    <property type="project" value="UniProtKB-ARBA"/>
</dbReference>
<evidence type="ECO:0000256" key="24">
    <source>
        <dbReference type="ARBA" id="ARBA00048679"/>
    </source>
</evidence>
<evidence type="ECO:0000256" key="7">
    <source>
        <dbReference type="ARBA" id="ARBA00022527"/>
    </source>
</evidence>
<dbReference type="EC" id="2.7.11.1" evidence="5"/>
<dbReference type="InterPro" id="IPR000719">
    <property type="entry name" value="Prot_kinase_dom"/>
</dbReference>
<dbReference type="InterPro" id="IPR003591">
    <property type="entry name" value="Leu-rich_rpt_typical-subtyp"/>
</dbReference>
<dbReference type="InterPro" id="IPR051716">
    <property type="entry name" value="Plant_RL_S/T_kinase"/>
</dbReference>
<keyword evidence="12" id="KW-0732">Signal</keyword>
<evidence type="ECO:0000256" key="11">
    <source>
        <dbReference type="ARBA" id="ARBA00022692"/>
    </source>
</evidence>
<keyword evidence="16" id="KW-0611">Plant defense</keyword>
<evidence type="ECO:0000256" key="17">
    <source>
        <dbReference type="ARBA" id="ARBA00022840"/>
    </source>
</evidence>
<reference evidence="28" key="1">
    <citation type="submission" date="2023-10" db="EMBL/GenBank/DDBJ databases">
        <title>Chromosome-level genome of the transformable northern wattle, Acacia crassicarpa.</title>
        <authorList>
            <person name="Massaro I."/>
            <person name="Sinha N.R."/>
            <person name="Poethig S."/>
            <person name="Leichty A.R."/>
        </authorList>
    </citation>
    <scope>NUCLEOTIDE SEQUENCE</scope>
    <source>
        <strain evidence="28">Acra3RX</strain>
        <tissue evidence="28">Leaf</tissue>
    </source>
</reference>
<evidence type="ECO:0000256" key="13">
    <source>
        <dbReference type="ARBA" id="ARBA00022737"/>
    </source>
</evidence>
<dbReference type="Pfam" id="PF00560">
    <property type="entry name" value="LRR_1"/>
    <property type="match status" value="5"/>
</dbReference>
<feature type="domain" description="Protein kinase" evidence="27">
    <location>
        <begin position="667"/>
        <end position="945"/>
    </location>
</feature>
<keyword evidence="6" id="KW-0964">Secreted</keyword>
<comment type="catalytic activity">
    <reaction evidence="23">
        <text>L-threonyl-[protein] + ATP = O-phospho-L-threonyl-[protein] + ADP + H(+)</text>
        <dbReference type="Rhea" id="RHEA:46608"/>
        <dbReference type="Rhea" id="RHEA-COMP:11060"/>
        <dbReference type="Rhea" id="RHEA-COMP:11605"/>
        <dbReference type="ChEBI" id="CHEBI:15378"/>
        <dbReference type="ChEBI" id="CHEBI:30013"/>
        <dbReference type="ChEBI" id="CHEBI:30616"/>
        <dbReference type="ChEBI" id="CHEBI:61977"/>
        <dbReference type="ChEBI" id="CHEBI:456216"/>
        <dbReference type="EC" id="2.7.11.1"/>
    </reaction>
</comment>
<accession>A0AAE1MK13</accession>
<dbReference type="Pfam" id="PF13855">
    <property type="entry name" value="LRR_8"/>
    <property type="match status" value="3"/>
</dbReference>
<dbReference type="PANTHER" id="PTHR48053">
    <property type="entry name" value="LEUCINE RICH REPEAT FAMILY PROTEIN, EXPRESSED"/>
    <property type="match status" value="1"/>
</dbReference>
<keyword evidence="9" id="KW-0433">Leucine-rich repeat</keyword>
<keyword evidence="21" id="KW-0325">Glycoprotein</keyword>
<keyword evidence="20" id="KW-0675">Receptor</keyword>
<dbReference type="InterPro" id="IPR013210">
    <property type="entry name" value="LRR_N_plant-typ"/>
</dbReference>
<dbReference type="Pfam" id="PF00069">
    <property type="entry name" value="Pkinase"/>
    <property type="match status" value="1"/>
</dbReference>
<evidence type="ECO:0000256" key="19">
    <source>
        <dbReference type="ARBA" id="ARBA00023136"/>
    </source>
</evidence>
<keyword evidence="6" id="KW-0134">Cell wall</keyword>
<keyword evidence="17 25" id="KW-0067">ATP-binding</keyword>
<dbReference type="InterPro" id="IPR032675">
    <property type="entry name" value="LRR_dom_sf"/>
</dbReference>
<dbReference type="InterPro" id="IPR008266">
    <property type="entry name" value="Tyr_kinase_AS"/>
</dbReference>
<evidence type="ECO:0000256" key="4">
    <source>
        <dbReference type="ARBA" id="ARBA00004479"/>
    </source>
</evidence>
<evidence type="ECO:0000256" key="16">
    <source>
        <dbReference type="ARBA" id="ARBA00022821"/>
    </source>
</evidence>
<sequence length="948" mass="105011">MAFLLRKPQFSEKLTLWWVLLVGYLIVFPSHASSFITSPNSEANTLLKWKASLDNQSQTLLSTWRDNSSHPCNWVGIECNEFNSIFNISLGALGLRGTLDSLNFSSLVKLTFLELGSNYFSGHIPPQIGRMTNLLHLGLEGNQFIGSIPHEIGMMKKLEILVMSQNNLSGSIPSTIGNMSSLEELYLSSNQMSGSIPLSIGNLVNLSILYLFENNLSGLIPSSIGSLTKLFALALYINNLSGSIPSSIGNWTKLGHISVFQNNLSGNLPSEMNNFSKLVILQLPDNNFKGHLPQNNCLGGLLTHFSAQNNQFTGLIPRSLKNCSTLYRVRLENNQLTGNIAEAFGVYPNLNYIDLSNKAFYGHLSPTWGQCHNLTSLKISNNNLSGGIPPELSKATKLEGLDFSSNHLIGNIPKELCRLSLLSKLGLSNNQLSGNIPIDIGLLKNLEQLSVANNNLSGSIPEQFGGLIKLWNLNLSENKFFILPSSFSQLQHLQFLDMSENSFSSEIPTMLGQLQQLESLNLSHNNFSSIIPSFFDDMKSLTMIDISDNKLEGSLPNSLAFHNSSFETLKDNKGLCGNVSGLPICPPKISGPRRRKRNKVVIFALSLGLGSVLLATVLIGISYIICHRNAHKEKSQEREVQTQNLFDIWSYDGKLTYENIIEATEEFDEKYLIGVGGFGSVYKAKLSTGQVVAVKKLHFLPDRDQCHQKAFMSEIRALTETRHRNIIKLYGFCWHSNFSFLVIESLEGGSLDKILSDETQAIALDWNKRIKVVEGAVNALYYLHHGCSPPIVHRDISSKNVILDLDYEAHISDFGAAKLLSPSSNNWTSFAGTFGYATPELAYTMEVTEKCAVYSFGVLVLEILMGKHPRDLIMSSLDVPTIVAHDLNFKEVLDQRLPYPQGSVAKKVVLIARIAFTCLNENPHTRLSVEQVCNELAMPKSHVFSFIP</sequence>
<evidence type="ECO:0000256" key="20">
    <source>
        <dbReference type="ARBA" id="ARBA00023170"/>
    </source>
</evidence>
<evidence type="ECO:0000256" key="6">
    <source>
        <dbReference type="ARBA" id="ARBA00022512"/>
    </source>
</evidence>
<keyword evidence="11 26" id="KW-0812">Transmembrane</keyword>
<dbReference type="SUPFAM" id="SSF52058">
    <property type="entry name" value="L domain-like"/>
    <property type="match status" value="1"/>
</dbReference>
<keyword evidence="15" id="KW-0418">Kinase</keyword>
<evidence type="ECO:0000256" key="10">
    <source>
        <dbReference type="ARBA" id="ARBA00022679"/>
    </source>
</evidence>
<evidence type="ECO:0000256" key="15">
    <source>
        <dbReference type="ARBA" id="ARBA00022777"/>
    </source>
</evidence>
<dbReference type="SUPFAM" id="SSF56112">
    <property type="entry name" value="Protein kinase-like (PK-like)"/>
    <property type="match status" value="1"/>
</dbReference>
<evidence type="ECO:0000256" key="23">
    <source>
        <dbReference type="ARBA" id="ARBA00047899"/>
    </source>
</evidence>
<keyword evidence="13" id="KW-0677">Repeat</keyword>
<comment type="caution">
    <text evidence="28">The sequence shown here is derived from an EMBL/GenBank/DDBJ whole genome shotgun (WGS) entry which is preliminary data.</text>
</comment>
<evidence type="ECO:0000313" key="28">
    <source>
        <dbReference type="EMBL" id="KAK4270652.1"/>
    </source>
</evidence>
<gene>
    <name evidence="28" type="ORF">QN277_019431</name>
</gene>
<comment type="catalytic activity">
    <reaction evidence="24">
        <text>L-seryl-[protein] + ATP = O-phospho-L-seryl-[protein] + ADP + H(+)</text>
        <dbReference type="Rhea" id="RHEA:17989"/>
        <dbReference type="Rhea" id="RHEA-COMP:9863"/>
        <dbReference type="Rhea" id="RHEA-COMP:11604"/>
        <dbReference type="ChEBI" id="CHEBI:15378"/>
        <dbReference type="ChEBI" id="CHEBI:29999"/>
        <dbReference type="ChEBI" id="CHEBI:30616"/>
        <dbReference type="ChEBI" id="CHEBI:83421"/>
        <dbReference type="ChEBI" id="CHEBI:456216"/>
        <dbReference type="EC" id="2.7.11.1"/>
    </reaction>
</comment>
<dbReference type="PROSITE" id="PS00107">
    <property type="entry name" value="PROTEIN_KINASE_ATP"/>
    <property type="match status" value="1"/>
</dbReference>
<dbReference type="Pfam" id="PF08263">
    <property type="entry name" value="LRRNT_2"/>
    <property type="match status" value="1"/>
</dbReference>
<keyword evidence="7" id="KW-0723">Serine/threonine-protein kinase</keyword>
<evidence type="ECO:0000256" key="18">
    <source>
        <dbReference type="ARBA" id="ARBA00022989"/>
    </source>
</evidence>
<dbReference type="InterPro" id="IPR017441">
    <property type="entry name" value="Protein_kinase_ATP_BS"/>
</dbReference>
<evidence type="ECO:0000259" key="27">
    <source>
        <dbReference type="PROSITE" id="PS50011"/>
    </source>
</evidence>
<dbReference type="Gene3D" id="3.80.10.10">
    <property type="entry name" value="Ribonuclease Inhibitor"/>
    <property type="match status" value="5"/>
</dbReference>
<dbReference type="GO" id="GO:0004674">
    <property type="term" value="F:protein serine/threonine kinase activity"/>
    <property type="evidence" value="ECO:0007669"/>
    <property type="project" value="UniProtKB-KW"/>
</dbReference>
<dbReference type="SUPFAM" id="SSF52047">
    <property type="entry name" value="RNI-like"/>
    <property type="match status" value="1"/>
</dbReference>
<evidence type="ECO:0000256" key="2">
    <source>
        <dbReference type="ARBA" id="ARBA00004191"/>
    </source>
</evidence>
<dbReference type="FunFam" id="3.80.10.10:FF:000719">
    <property type="entry name" value="MDIS1-interacting receptor like kinase 2 isoform A"/>
    <property type="match status" value="1"/>
</dbReference>
<evidence type="ECO:0000313" key="29">
    <source>
        <dbReference type="Proteomes" id="UP001293593"/>
    </source>
</evidence>
<dbReference type="GO" id="GO:0005886">
    <property type="term" value="C:plasma membrane"/>
    <property type="evidence" value="ECO:0007669"/>
    <property type="project" value="UniProtKB-SubCell"/>
</dbReference>
<evidence type="ECO:0000256" key="8">
    <source>
        <dbReference type="ARBA" id="ARBA00022553"/>
    </source>
</evidence>
<protein>
    <recommendedName>
        <fullName evidence="5">non-specific serine/threonine protein kinase</fullName>
        <ecNumber evidence="5">2.7.11.1</ecNumber>
    </recommendedName>
</protein>
<dbReference type="FunFam" id="3.80.10.10:FF:000095">
    <property type="entry name" value="LRR receptor-like serine/threonine-protein kinase GSO1"/>
    <property type="match status" value="1"/>
</dbReference>
<dbReference type="GO" id="GO:0005524">
    <property type="term" value="F:ATP binding"/>
    <property type="evidence" value="ECO:0007669"/>
    <property type="project" value="UniProtKB-UniRule"/>
</dbReference>
<feature type="transmembrane region" description="Helical" evidence="26">
    <location>
        <begin position="600"/>
        <end position="626"/>
    </location>
</feature>
<dbReference type="FunFam" id="3.30.200.20:FF:000309">
    <property type="entry name" value="Leucine-rich repeat receptor protein kinase MSP1"/>
    <property type="match status" value="1"/>
</dbReference>
<name>A0AAE1MK13_9FABA</name>
<dbReference type="EMBL" id="JAWXYG010000005">
    <property type="protein sequence ID" value="KAK4270652.1"/>
    <property type="molecule type" value="Genomic_DNA"/>
</dbReference>
<dbReference type="InterPro" id="IPR011009">
    <property type="entry name" value="Kinase-like_dom_sf"/>
</dbReference>
<evidence type="ECO:0000256" key="26">
    <source>
        <dbReference type="SAM" id="Phobius"/>
    </source>
</evidence>
<keyword evidence="19 26" id="KW-0472">Membrane</keyword>
<feature type="binding site" evidence="25">
    <location>
        <position position="696"/>
    </location>
    <ligand>
        <name>ATP</name>
        <dbReference type="ChEBI" id="CHEBI:30616"/>
    </ligand>
</feature>
<evidence type="ECO:0000256" key="12">
    <source>
        <dbReference type="ARBA" id="ARBA00022729"/>
    </source>
</evidence>
<keyword evidence="10" id="KW-0808">Transferase</keyword>